<dbReference type="CDD" id="cd02440">
    <property type="entry name" value="AdoMet_MTases"/>
    <property type="match status" value="1"/>
</dbReference>
<dbReference type="Gene3D" id="3.40.50.150">
    <property type="entry name" value="Vaccinia Virus protein VP39"/>
    <property type="match status" value="1"/>
</dbReference>
<keyword evidence="7" id="KW-0949">S-adenosyl-L-methionine</keyword>
<comment type="similarity">
    <text evidence="2">Belongs to the methyltransferase superfamily. L-isoaspartyl/D-aspartyl protein methyltransferase family.</text>
</comment>
<keyword evidence="4" id="KW-0963">Cytoplasm</keyword>
<gene>
    <name evidence="8" type="ORF">B2J93_1431</name>
</gene>
<evidence type="ECO:0000256" key="1">
    <source>
        <dbReference type="ARBA" id="ARBA00004496"/>
    </source>
</evidence>
<reference evidence="8 9" key="1">
    <citation type="submission" date="2017-04" db="EMBL/GenBank/DDBJ databases">
        <title>Draft genome sequence of Marssonina coronaria NL1: causal agent of apple blotch.</title>
        <authorList>
            <person name="Cheng Q."/>
        </authorList>
    </citation>
    <scope>NUCLEOTIDE SEQUENCE [LARGE SCALE GENOMIC DNA]</scope>
    <source>
        <strain evidence="8 9">NL1</strain>
    </source>
</reference>
<organism evidence="8 9">
    <name type="scientific">Diplocarpon coronariae</name>
    <dbReference type="NCBI Taxonomy" id="2795749"/>
    <lineage>
        <taxon>Eukaryota</taxon>
        <taxon>Fungi</taxon>
        <taxon>Dikarya</taxon>
        <taxon>Ascomycota</taxon>
        <taxon>Pezizomycotina</taxon>
        <taxon>Leotiomycetes</taxon>
        <taxon>Helotiales</taxon>
        <taxon>Drepanopezizaceae</taxon>
        <taxon>Diplocarpon</taxon>
    </lineage>
</organism>
<keyword evidence="5" id="KW-0489">Methyltransferase</keyword>
<dbReference type="NCBIfam" id="TIGR00080">
    <property type="entry name" value="pimt"/>
    <property type="match status" value="1"/>
</dbReference>
<evidence type="ECO:0000313" key="9">
    <source>
        <dbReference type="Proteomes" id="UP000242519"/>
    </source>
</evidence>
<dbReference type="PANTHER" id="PTHR11579:SF0">
    <property type="entry name" value="PROTEIN-L-ISOASPARTATE(D-ASPARTATE) O-METHYLTRANSFERASE"/>
    <property type="match status" value="1"/>
</dbReference>
<evidence type="ECO:0000256" key="6">
    <source>
        <dbReference type="ARBA" id="ARBA00022679"/>
    </source>
</evidence>
<evidence type="ECO:0000256" key="2">
    <source>
        <dbReference type="ARBA" id="ARBA00005369"/>
    </source>
</evidence>
<dbReference type="GO" id="GO:0005737">
    <property type="term" value="C:cytoplasm"/>
    <property type="evidence" value="ECO:0007669"/>
    <property type="project" value="UniProtKB-SubCell"/>
</dbReference>
<evidence type="ECO:0000256" key="4">
    <source>
        <dbReference type="ARBA" id="ARBA00022490"/>
    </source>
</evidence>
<dbReference type="Proteomes" id="UP000242519">
    <property type="component" value="Unassembled WGS sequence"/>
</dbReference>
<comment type="caution">
    <text evidence="8">The sequence shown here is derived from an EMBL/GenBank/DDBJ whole genome shotgun (WGS) entry which is preliminary data.</text>
</comment>
<proteinExistence type="inferred from homology"/>
<dbReference type="InterPro" id="IPR000682">
    <property type="entry name" value="PCMT"/>
</dbReference>
<keyword evidence="6" id="KW-0808">Transferase</keyword>
<dbReference type="PANTHER" id="PTHR11579">
    <property type="entry name" value="PROTEIN-L-ISOASPARTATE O-METHYLTRANSFERASE"/>
    <property type="match status" value="1"/>
</dbReference>
<dbReference type="GO" id="GO:0004719">
    <property type="term" value="F:protein-L-isoaspartate (D-aspartate) O-methyltransferase activity"/>
    <property type="evidence" value="ECO:0007669"/>
    <property type="project" value="UniProtKB-EC"/>
</dbReference>
<evidence type="ECO:0000256" key="5">
    <source>
        <dbReference type="ARBA" id="ARBA00022603"/>
    </source>
</evidence>
<evidence type="ECO:0000313" key="8">
    <source>
        <dbReference type="EMBL" id="OWP04572.1"/>
    </source>
</evidence>
<name>A0A218Z9Z2_9HELO</name>
<dbReference type="STRING" id="503106.A0A218Z9Z2"/>
<accession>A0A218Z9Z2</accession>
<dbReference type="InterPro" id="IPR029063">
    <property type="entry name" value="SAM-dependent_MTases_sf"/>
</dbReference>
<dbReference type="EC" id="2.1.1.77" evidence="3"/>
<evidence type="ECO:0000256" key="7">
    <source>
        <dbReference type="ARBA" id="ARBA00022691"/>
    </source>
</evidence>
<dbReference type="SUPFAM" id="SSF53335">
    <property type="entry name" value="S-adenosyl-L-methionine-dependent methyltransferases"/>
    <property type="match status" value="1"/>
</dbReference>
<dbReference type="EMBL" id="MZNU01000102">
    <property type="protein sequence ID" value="OWP04572.1"/>
    <property type="molecule type" value="Genomic_DNA"/>
</dbReference>
<dbReference type="OrthoDB" id="73890at2759"/>
<protein>
    <recommendedName>
        <fullName evidence="3">protein-L-isoaspartate(D-aspartate) O-methyltransferase</fullName>
        <ecNumber evidence="3">2.1.1.77</ecNumber>
    </recommendedName>
</protein>
<comment type="subcellular location">
    <subcellularLocation>
        <location evidence="1">Cytoplasm</location>
    </subcellularLocation>
</comment>
<sequence>MAWQCSGRTNTELIDNLFKNGLITSSRVRDAMAKVDRAHYCPDPASAYEDSPQGIGHAATISAPHMHAAAAESLLPLLRPGCRVLDVGSGSGYLTAVLGELVGPAPGARGSSETARVVGLEHIQPLRDLGQRNMEKSEGGAAMLGEGRVRFVVGDGRKGWRRGEDDEKGWDAIHVGAAAAALPQELVEQLRSPGRIFIPVEEADGSGQYLWIVDKDAAGVVTKRKTYGVRYVPLTDPPHPRHQ</sequence>
<evidence type="ECO:0000256" key="3">
    <source>
        <dbReference type="ARBA" id="ARBA00011890"/>
    </source>
</evidence>
<dbReference type="AlphaFoldDB" id="A0A218Z9Z2"/>
<dbReference type="GO" id="GO:0032259">
    <property type="term" value="P:methylation"/>
    <property type="evidence" value="ECO:0007669"/>
    <property type="project" value="UniProtKB-KW"/>
</dbReference>
<keyword evidence="9" id="KW-1185">Reference proteome</keyword>
<dbReference type="InParanoid" id="A0A218Z9Z2"/>
<dbReference type="Pfam" id="PF01135">
    <property type="entry name" value="PCMT"/>
    <property type="match status" value="1"/>
</dbReference>